<gene>
    <name evidence="1" type="ORF">SAMN05216474_2492</name>
</gene>
<sequence length="85" mass="9997">MEVNFDKETLTSEDGFWIMFYFLKEHYDLAGGEFDLSDILSACEPMDWSDSGIKIPADSSMIEYWNEALKKYRKQGKPNFKQLKK</sequence>
<dbReference type="STRING" id="477690.SAMN05216474_2492"/>
<dbReference type="OrthoDB" id="6400584at2"/>
<keyword evidence="2" id="KW-1185">Reference proteome</keyword>
<dbReference type="EMBL" id="FPAS01000004">
    <property type="protein sequence ID" value="SFT81433.1"/>
    <property type="molecule type" value="Genomic_DNA"/>
</dbReference>
<protein>
    <submittedName>
        <fullName evidence="1">Uncharacterized protein</fullName>
    </submittedName>
</protein>
<dbReference type="Proteomes" id="UP000236454">
    <property type="component" value="Unassembled WGS sequence"/>
</dbReference>
<reference evidence="1 2" key="1">
    <citation type="submission" date="2016-10" db="EMBL/GenBank/DDBJ databases">
        <authorList>
            <person name="de Groot N.N."/>
        </authorList>
    </citation>
    <scope>NUCLEOTIDE SEQUENCE [LARGE SCALE GENOMIC DNA]</scope>
    <source>
        <strain evidence="1 2">CGMCC 1.7005</strain>
    </source>
</reference>
<dbReference type="RefSeq" id="WP_090250618.1">
    <property type="nucleotide sequence ID" value="NZ_FPAS01000004.1"/>
</dbReference>
<evidence type="ECO:0000313" key="2">
    <source>
        <dbReference type="Proteomes" id="UP000236454"/>
    </source>
</evidence>
<name>A0A1I7B2K5_9FLAO</name>
<dbReference type="AlphaFoldDB" id="A0A1I7B2K5"/>
<evidence type="ECO:0000313" key="1">
    <source>
        <dbReference type="EMBL" id="SFT81433.1"/>
    </source>
</evidence>
<organism evidence="1 2">
    <name type="scientific">Lishizhenia tianjinensis</name>
    <dbReference type="NCBI Taxonomy" id="477690"/>
    <lineage>
        <taxon>Bacteria</taxon>
        <taxon>Pseudomonadati</taxon>
        <taxon>Bacteroidota</taxon>
        <taxon>Flavobacteriia</taxon>
        <taxon>Flavobacteriales</taxon>
        <taxon>Crocinitomicaceae</taxon>
        <taxon>Lishizhenia</taxon>
    </lineage>
</organism>
<accession>A0A1I7B2K5</accession>
<proteinExistence type="predicted"/>